<dbReference type="EMBL" id="MLJW01000160">
    <property type="protein sequence ID" value="OIQ95744.1"/>
    <property type="molecule type" value="Genomic_DNA"/>
</dbReference>
<protein>
    <submittedName>
        <fullName evidence="2">Uncharacterized protein</fullName>
    </submittedName>
</protein>
<evidence type="ECO:0000256" key="1">
    <source>
        <dbReference type="SAM" id="MobiDB-lite"/>
    </source>
</evidence>
<proteinExistence type="predicted"/>
<dbReference type="AlphaFoldDB" id="A0A1J5RI07"/>
<reference evidence="2" key="1">
    <citation type="submission" date="2016-10" db="EMBL/GenBank/DDBJ databases">
        <title>Sequence of Gallionella enrichment culture.</title>
        <authorList>
            <person name="Poehlein A."/>
            <person name="Muehling M."/>
            <person name="Daniel R."/>
        </authorList>
    </citation>
    <scope>NUCLEOTIDE SEQUENCE</scope>
</reference>
<accession>A0A1J5RI07</accession>
<evidence type="ECO:0000313" key="2">
    <source>
        <dbReference type="EMBL" id="OIQ95744.1"/>
    </source>
</evidence>
<organism evidence="2">
    <name type="scientific">mine drainage metagenome</name>
    <dbReference type="NCBI Taxonomy" id="410659"/>
    <lineage>
        <taxon>unclassified sequences</taxon>
        <taxon>metagenomes</taxon>
        <taxon>ecological metagenomes</taxon>
    </lineage>
</organism>
<feature type="region of interest" description="Disordered" evidence="1">
    <location>
        <begin position="32"/>
        <end position="53"/>
    </location>
</feature>
<sequence>MTDAIELPGISRLALRLLALPMMKVTAIVSPKARPSPRKMPPVTAVRVKGRIT</sequence>
<gene>
    <name evidence="2" type="ORF">GALL_222030</name>
</gene>
<comment type="caution">
    <text evidence="2">The sequence shown here is derived from an EMBL/GenBank/DDBJ whole genome shotgun (WGS) entry which is preliminary data.</text>
</comment>
<name>A0A1J5RI07_9ZZZZ</name>